<dbReference type="EMBL" id="JADKGK010000020">
    <property type="protein sequence ID" value="MBL0004557.1"/>
    <property type="molecule type" value="Genomic_DNA"/>
</dbReference>
<name>A0A9D7TAY1_9MICO</name>
<protein>
    <submittedName>
        <fullName evidence="2">Uncharacterized protein</fullName>
    </submittedName>
</protein>
<feature type="transmembrane region" description="Helical" evidence="1">
    <location>
        <begin position="158"/>
        <end position="188"/>
    </location>
</feature>
<gene>
    <name evidence="2" type="ORF">IPP00_11410</name>
</gene>
<dbReference type="Proteomes" id="UP000886632">
    <property type="component" value="Unassembled WGS sequence"/>
</dbReference>
<comment type="caution">
    <text evidence="2">The sequence shown here is derived from an EMBL/GenBank/DDBJ whole genome shotgun (WGS) entry which is preliminary data.</text>
</comment>
<feature type="transmembrane region" description="Helical" evidence="1">
    <location>
        <begin position="12"/>
        <end position="31"/>
    </location>
</feature>
<sequence>MPKPGRAQTGAVLAGWFATVAHTVALLWPSWGSGHLLYRDFVTVPDPVWSARILGADGAAPRAVPLDLVTTLFGQFIPTGLQQQVMLSATLVLAGGGVTMLLRRFGWPATVTAATLAIWSPYAGERLLLGQPPTLLAWSMLPWLVLATRSGGPRWTWLLRVALAAAPAALTPFGGVIALVTVLATALLQRRWAAAQLPGPLSPSPVARSRGDLLAVGLLALTWCLPWVLAGLLGTSGRGERDGAAAFAVRVDGLWGFLEVLSGGGVWASAATLDSRSSLGPRVASVLVVGVAGVGLAAWWRHRPTPVDPPAGLGLAVVVGPPVLVSLLATEPFLGWLTAAQDLPGVALLRDTHRLLALSAMALAVLGGVGAATIVRVVARRVSALPGAVVSVGVVAFVAALGPSAVPDVLVRLHAAYRPVDFPAGWQRAVDAVGDGRVLDLPWQAFRQQAWVGPEPFLDPLPLAVPGSVTASRDLVVRRDGTELHVGPAEPPDSTEWAAGQFTAESLRDSDIDVVFEWLTTPGTVAQTHPGLTLVYSDDTFRVWRVPR</sequence>
<reference evidence="2" key="1">
    <citation type="submission" date="2020-10" db="EMBL/GenBank/DDBJ databases">
        <title>Connecting structure to function with the recovery of over 1000 high-quality activated sludge metagenome-assembled genomes encoding full-length rRNA genes using long-read sequencing.</title>
        <authorList>
            <person name="Singleton C.M."/>
            <person name="Petriglieri F."/>
            <person name="Kristensen J.M."/>
            <person name="Kirkegaard R.H."/>
            <person name="Michaelsen T.Y."/>
            <person name="Andersen M.H."/>
            <person name="Karst S.M."/>
            <person name="Dueholm M.S."/>
            <person name="Nielsen P.H."/>
            <person name="Albertsen M."/>
        </authorList>
    </citation>
    <scope>NUCLEOTIDE SEQUENCE</scope>
    <source>
        <strain evidence="2">Ribe_18-Q3-R11-54_MAXAC.001</strain>
    </source>
</reference>
<feature type="transmembrane region" description="Helical" evidence="1">
    <location>
        <begin position="128"/>
        <end position="146"/>
    </location>
</feature>
<keyword evidence="1" id="KW-0472">Membrane</keyword>
<feature type="transmembrane region" description="Helical" evidence="1">
    <location>
        <begin position="355"/>
        <end position="375"/>
    </location>
</feature>
<feature type="transmembrane region" description="Helical" evidence="1">
    <location>
        <begin position="81"/>
        <end position="98"/>
    </location>
</feature>
<feature type="transmembrane region" description="Helical" evidence="1">
    <location>
        <begin position="382"/>
        <end position="402"/>
    </location>
</feature>
<evidence type="ECO:0000256" key="1">
    <source>
        <dbReference type="SAM" id="Phobius"/>
    </source>
</evidence>
<organism evidence="2 3">
    <name type="scientific">Candidatus Phosphoribacter hodrii</name>
    <dbReference type="NCBI Taxonomy" id="2953743"/>
    <lineage>
        <taxon>Bacteria</taxon>
        <taxon>Bacillati</taxon>
        <taxon>Actinomycetota</taxon>
        <taxon>Actinomycetes</taxon>
        <taxon>Micrococcales</taxon>
        <taxon>Dermatophilaceae</taxon>
        <taxon>Candidatus Phosphoribacter</taxon>
    </lineage>
</organism>
<proteinExistence type="predicted"/>
<keyword evidence="1" id="KW-1133">Transmembrane helix</keyword>
<feature type="transmembrane region" description="Helical" evidence="1">
    <location>
        <begin position="213"/>
        <end position="233"/>
    </location>
</feature>
<evidence type="ECO:0000313" key="3">
    <source>
        <dbReference type="Proteomes" id="UP000886632"/>
    </source>
</evidence>
<accession>A0A9D7TAY1</accession>
<dbReference type="AlphaFoldDB" id="A0A9D7TAY1"/>
<evidence type="ECO:0000313" key="2">
    <source>
        <dbReference type="EMBL" id="MBL0004557.1"/>
    </source>
</evidence>
<feature type="transmembrane region" description="Helical" evidence="1">
    <location>
        <begin position="312"/>
        <end position="335"/>
    </location>
</feature>
<keyword evidence="1" id="KW-0812">Transmembrane</keyword>
<feature type="transmembrane region" description="Helical" evidence="1">
    <location>
        <begin position="279"/>
        <end position="300"/>
    </location>
</feature>